<evidence type="ECO:0000313" key="1">
    <source>
        <dbReference type="EMBL" id="CAI8592440.1"/>
    </source>
</evidence>
<organism evidence="1 2">
    <name type="scientific">Vicia faba</name>
    <name type="common">Broad bean</name>
    <name type="synonym">Faba vulgaris</name>
    <dbReference type="NCBI Taxonomy" id="3906"/>
    <lineage>
        <taxon>Eukaryota</taxon>
        <taxon>Viridiplantae</taxon>
        <taxon>Streptophyta</taxon>
        <taxon>Embryophyta</taxon>
        <taxon>Tracheophyta</taxon>
        <taxon>Spermatophyta</taxon>
        <taxon>Magnoliopsida</taxon>
        <taxon>eudicotyledons</taxon>
        <taxon>Gunneridae</taxon>
        <taxon>Pentapetalae</taxon>
        <taxon>rosids</taxon>
        <taxon>fabids</taxon>
        <taxon>Fabales</taxon>
        <taxon>Fabaceae</taxon>
        <taxon>Papilionoideae</taxon>
        <taxon>50 kb inversion clade</taxon>
        <taxon>NPAAA clade</taxon>
        <taxon>Hologalegina</taxon>
        <taxon>IRL clade</taxon>
        <taxon>Fabeae</taxon>
        <taxon>Vicia</taxon>
    </lineage>
</organism>
<dbReference type="AlphaFoldDB" id="A0AAV0Z7S0"/>
<accession>A0AAV0Z7S0</accession>
<sequence>MKFLQLQSNVKPSSLLTPSLICKILKIPDSGIHIFDKEWVSNYTTELDQVLLELYINVEKFLVSSNLKTIPRILHKMIVHNIVPRAGSHEKKHIADITPSETSNTLTNLIPAVPENIHDQTPILNYSLPENSTQAEGDLFVPQNVVPVSTEILSFNTFPIDNPQIEQTFSHSPMFDSSTMQSHFSPHVPNLDLNLVSTQQTTPLDENLDFSSMSSTSQTVTISSGFDPNIETLYSSSH</sequence>
<name>A0AAV0Z7S0_VICFA</name>
<dbReference type="EMBL" id="OX451735">
    <property type="protein sequence ID" value="CAI8592440.1"/>
    <property type="molecule type" value="Genomic_DNA"/>
</dbReference>
<protein>
    <submittedName>
        <fullName evidence="1">Uncharacterized protein</fullName>
    </submittedName>
</protein>
<dbReference type="Proteomes" id="UP001157006">
    <property type="component" value="Chromosome 1S"/>
</dbReference>
<proteinExistence type="predicted"/>
<gene>
    <name evidence="1" type="ORF">VFH_I039880</name>
</gene>
<reference evidence="1 2" key="1">
    <citation type="submission" date="2023-01" db="EMBL/GenBank/DDBJ databases">
        <authorList>
            <person name="Kreplak J."/>
        </authorList>
    </citation>
    <scope>NUCLEOTIDE SEQUENCE [LARGE SCALE GENOMIC DNA]</scope>
</reference>
<keyword evidence="2" id="KW-1185">Reference proteome</keyword>
<evidence type="ECO:0000313" key="2">
    <source>
        <dbReference type="Proteomes" id="UP001157006"/>
    </source>
</evidence>